<keyword evidence="2" id="KW-1185">Reference proteome</keyword>
<accession>A0A1I4UAV2</accession>
<protein>
    <submittedName>
        <fullName evidence="1">Uncharacterized protein</fullName>
    </submittedName>
</protein>
<dbReference type="AlphaFoldDB" id="A0A1I4UAV2"/>
<dbReference type="EMBL" id="FOUJ01000006">
    <property type="protein sequence ID" value="SFM86116.1"/>
    <property type="molecule type" value="Genomic_DNA"/>
</dbReference>
<name>A0A1I4UAV2_9EURY</name>
<evidence type="ECO:0000313" key="2">
    <source>
        <dbReference type="Proteomes" id="UP000198535"/>
    </source>
</evidence>
<dbReference type="RefSeq" id="WP_091937733.1">
    <property type="nucleotide sequence ID" value="NZ_FOUJ01000006.1"/>
</dbReference>
<gene>
    <name evidence="1" type="ORF">SAMN04488696_2670</name>
</gene>
<sequence>MSNPSTGSGTGTSSSKDKYLVVALHQLMEEYGWRGIEKHFGFVKHHIIYVKPGSSLDKIELKANVLGNHMDVDFLGITPQKGLLDKVFDFNVRVVRKSFEIDKYVSKDMKITNEQDLRNNIIVVVRQLEEVAEN</sequence>
<dbReference type="STRING" id="487685.SAMN04488696_2670"/>
<reference evidence="2" key="1">
    <citation type="submission" date="2016-10" db="EMBL/GenBank/DDBJ databases">
        <authorList>
            <person name="Varghese N."/>
            <person name="Submissions S."/>
        </authorList>
    </citation>
    <scope>NUCLEOTIDE SEQUENCE [LARGE SCALE GENOMIC DNA]</scope>
    <source>
        <strain evidence="2">Mob M</strain>
    </source>
</reference>
<dbReference type="Proteomes" id="UP000198535">
    <property type="component" value="Unassembled WGS sequence"/>
</dbReference>
<proteinExistence type="predicted"/>
<dbReference type="OrthoDB" id="123810at2157"/>
<evidence type="ECO:0000313" key="1">
    <source>
        <dbReference type="EMBL" id="SFM86116.1"/>
    </source>
</evidence>
<organism evidence="1 2">
    <name type="scientific">Methanolobus profundi</name>
    <dbReference type="NCBI Taxonomy" id="487685"/>
    <lineage>
        <taxon>Archaea</taxon>
        <taxon>Methanobacteriati</taxon>
        <taxon>Methanobacteriota</taxon>
        <taxon>Stenosarchaea group</taxon>
        <taxon>Methanomicrobia</taxon>
        <taxon>Methanosarcinales</taxon>
        <taxon>Methanosarcinaceae</taxon>
        <taxon>Methanolobus</taxon>
    </lineage>
</organism>